<keyword evidence="8" id="KW-1185">Reference proteome</keyword>
<reference evidence="7 8" key="1">
    <citation type="journal article" date="2012" name="Eukaryot. Cell">
        <title>Draft genome sequence of Wickerhamomyces ciferrii NRRL Y-1031 F-60-10.</title>
        <authorList>
            <person name="Schneider J."/>
            <person name="Andrea H."/>
            <person name="Blom J."/>
            <person name="Jaenicke S."/>
            <person name="Ruckert C."/>
            <person name="Schorsch C."/>
            <person name="Szczepanowski R."/>
            <person name="Farwick M."/>
            <person name="Goesmann A."/>
            <person name="Puhler A."/>
            <person name="Schaffer S."/>
            <person name="Tauch A."/>
            <person name="Kohler T."/>
            <person name="Brinkrolf K."/>
        </authorList>
    </citation>
    <scope>NUCLEOTIDE SEQUENCE [LARGE SCALE GENOMIC DNA]</scope>
    <source>
        <strain evidence="8">ATCC 14091 / BCRC 22168 / CBS 111 / JCM 3599 / NBRC 0793 / NRRL Y-1031 F-60-10</strain>
    </source>
</reference>
<dbReference type="InParanoid" id="K0KS45"/>
<dbReference type="GO" id="GO:0000070">
    <property type="term" value="P:mitotic sister chromatid segregation"/>
    <property type="evidence" value="ECO:0007669"/>
    <property type="project" value="TreeGrafter"/>
</dbReference>
<evidence type="ECO:0000256" key="6">
    <source>
        <dbReference type="ARBA" id="ARBA00023328"/>
    </source>
</evidence>
<evidence type="ECO:0000256" key="2">
    <source>
        <dbReference type="ARBA" id="ARBA00004584"/>
    </source>
</evidence>
<dbReference type="eggNOG" id="ENOG502QU9H">
    <property type="taxonomic scope" value="Eukaryota"/>
</dbReference>
<keyword evidence="5" id="KW-0539">Nucleus</keyword>
<evidence type="ECO:0000256" key="3">
    <source>
        <dbReference type="ARBA" id="ARBA00005470"/>
    </source>
</evidence>
<evidence type="ECO:0000256" key="1">
    <source>
        <dbReference type="ARBA" id="ARBA00004123"/>
    </source>
</evidence>
<evidence type="ECO:0000313" key="7">
    <source>
        <dbReference type="EMBL" id="CCH44797.1"/>
    </source>
</evidence>
<evidence type="ECO:0000313" key="8">
    <source>
        <dbReference type="Proteomes" id="UP000009328"/>
    </source>
</evidence>
<dbReference type="Proteomes" id="UP000009328">
    <property type="component" value="Unassembled WGS sequence"/>
</dbReference>
<evidence type="ECO:0000256" key="4">
    <source>
        <dbReference type="ARBA" id="ARBA00022454"/>
    </source>
</evidence>
<organism evidence="7 8">
    <name type="scientific">Wickerhamomyces ciferrii (strain ATCC 14091 / BCRC 22168 / CBS 111 / JCM 3599 / NBRC 0793 / NRRL Y-1031 F-60-10)</name>
    <name type="common">Yeast</name>
    <name type="synonym">Pichia ciferrii</name>
    <dbReference type="NCBI Taxonomy" id="1206466"/>
    <lineage>
        <taxon>Eukaryota</taxon>
        <taxon>Fungi</taxon>
        <taxon>Dikarya</taxon>
        <taxon>Ascomycota</taxon>
        <taxon>Saccharomycotina</taxon>
        <taxon>Saccharomycetes</taxon>
        <taxon>Phaffomycetales</taxon>
        <taxon>Wickerhamomycetaceae</taxon>
        <taxon>Wickerhamomyces</taxon>
    </lineage>
</organism>
<proteinExistence type="inferred from homology"/>
<dbReference type="Pfam" id="PF07778">
    <property type="entry name" value="CENP-I"/>
    <property type="match status" value="1"/>
</dbReference>
<dbReference type="AlphaFoldDB" id="K0KS45"/>
<sequence length="672" mass="77339">MDLSPEEIHNIIDDLGNLPIKTIGITQDDIITLLKLTLDPYSSLRSGYRVKIIKNLLYPKAPIPKDVVVDICGSFGVKTGNNKEKRLSNTIQVLIIKWLVSVYSFLEDPSIIDKLYGLLFNYLEFEYLRPHIAHLLLLSTKKFHVNTKRIDRLRGLRSKYDESEHLIALLILYKEFAPDQIFDILPNISHTIFSHPNYTYLQELINLRKPNDKRVLQVTNDELQQVEIFGQKLKKRKKISSRVDTSTTVKTNNQFHSIPELVKSIENLKLPSDIANVVHDKHDNSLLLFTSLSNEKDFNRLDAGLEFVLEDFEELSALDQESLLHDLIFFVERTNHLPESLLENLLKILNKKGDTSSSHLTVYIWKLICFIPLDHSYNLSIALQSIISAGHINNLESTIALLNSLTLLFSRWLFELKDKAEAVDTYQDILHVCTKIKHYLPDWLIKFQMNLKLVFHVIKFININKSTPKSHQNIENVVLPPNLTYMLVFVNHPYVISEICGYLNFAKFFLQEAISNDLTIKLTAVHNSYVVDLCNALWRNRAFHVSNKKEGETSFGLGSDFINSLSVKVPIFDRNSTFPSLFNISHSPAFASKSAKLLRILEDEDPECTFRHAGPLTNGSIVELQNDPESKWLKTNYEDTKLQILRKMDREQCYRGLADLLFSHLKSLLGKR</sequence>
<gene>
    <name evidence="7" type="ORF">BN7_4365</name>
</gene>
<evidence type="ECO:0000256" key="5">
    <source>
        <dbReference type="ARBA" id="ARBA00023242"/>
    </source>
</evidence>
<dbReference type="CDD" id="cd22647">
    <property type="entry name" value="CTF3_NTD_HEAT"/>
    <property type="match status" value="1"/>
</dbReference>
<dbReference type="GO" id="GO:0034080">
    <property type="term" value="P:CENP-A containing chromatin assembly"/>
    <property type="evidence" value="ECO:0007669"/>
    <property type="project" value="TreeGrafter"/>
</dbReference>
<name>K0KS45_WICCF</name>
<protein>
    <submittedName>
        <fullName evidence="7">Centromere protein I</fullName>
    </submittedName>
</protein>
<keyword evidence="4" id="KW-0158">Chromosome</keyword>
<dbReference type="InterPro" id="IPR012485">
    <property type="entry name" value="CENP-I"/>
</dbReference>
<dbReference type="HOGENOM" id="CLU_023256_0_0_1"/>
<comment type="subcellular location">
    <subcellularLocation>
        <location evidence="2">Chromosome</location>
        <location evidence="2">Centromere</location>
    </subcellularLocation>
    <subcellularLocation>
        <location evidence="1">Nucleus</location>
    </subcellularLocation>
</comment>
<comment type="similarity">
    <text evidence="3">Belongs to the CENP-I/CTF3 family.</text>
</comment>
<dbReference type="STRING" id="1206466.K0KS45"/>
<dbReference type="FunCoup" id="K0KS45">
    <property type="interactions" value="75"/>
</dbReference>
<dbReference type="EMBL" id="CAIF01000154">
    <property type="protein sequence ID" value="CCH44797.1"/>
    <property type="molecule type" value="Genomic_DNA"/>
</dbReference>
<keyword evidence="6" id="KW-0137">Centromere</keyword>
<dbReference type="GO" id="GO:0005634">
    <property type="term" value="C:nucleus"/>
    <property type="evidence" value="ECO:0007669"/>
    <property type="project" value="UniProtKB-SubCell"/>
</dbReference>
<dbReference type="PANTHER" id="PTHR48208">
    <property type="entry name" value="CENTROMERE PROTEIN I"/>
    <property type="match status" value="1"/>
</dbReference>
<dbReference type="GO" id="GO:0000939">
    <property type="term" value="C:inner kinetochore"/>
    <property type="evidence" value="ECO:0007669"/>
    <property type="project" value="TreeGrafter"/>
</dbReference>
<accession>K0KS45</accession>
<comment type="caution">
    <text evidence="7">The sequence shown here is derived from an EMBL/GenBank/DDBJ whole genome shotgun (WGS) entry which is preliminary data.</text>
</comment>
<dbReference type="PANTHER" id="PTHR48208:SF2">
    <property type="entry name" value="CENTROMERE PROTEIN I"/>
    <property type="match status" value="1"/>
</dbReference>